<protein>
    <submittedName>
        <fullName evidence="5">Methyl-accepting chemotaxis sensory transducer with Cache sensor</fullName>
    </submittedName>
</protein>
<evidence type="ECO:0000256" key="1">
    <source>
        <dbReference type="ARBA" id="ARBA00023224"/>
    </source>
</evidence>
<keyword evidence="1 2" id="KW-0807">Transducer</keyword>
<dbReference type="KEGG" id="aad:TC41_0752"/>
<dbReference type="Pfam" id="PF22673">
    <property type="entry name" value="MCP-like_PDC_1"/>
    <property type="match status" value="1"/>
</dbReference>
<dbReference type="eggNOG" id="COG0840">
    <property type="taxonomic scope" value="Bacteria"/>
</dbReference>
<dbReference type="PATRIC" id="fig|1048834.4.peg.709"/>
<dbReference type="GO" id="GO:0007165">
    <property type="term" value="P:signal transduction"/>
    <property type="evidence" value="ECO:0007669"/>
    <property type="project" value="UniProtKB-KW"/>
</dbReference>
<dbReference type="InterPro" id="IPR004089">
    <property type="entry name" value="MCPsignal_dom"/>
</dbReference>
<dbReference type="PANTHER" id="PTHR32089">
    <property type="entry name" value="METHYL-ACCEPTING CHEMOTAXIS PROTEIN MCPB"/>
    <property type="match status" value="1"/>
</dbReference>
<dbReference type="Gene3D" id="3.30.450.20">
    <property type="entry name" value="PAS domain"/>
    <property type="match status" value="1"/>
</dbReference>
<proteinExistence type="predicted"/>
<sequence length="472" mass="51582">MESSMTFRQEWVALWTLLRRNRDVEGGTPPHLPLIAELLAAIRVTADRLDATTAAVGQSVRELVSLADRAESTEVRTCERATVAVEELDASAAHVMAALETFSDSQASMERIARRAEDLEERVPALLEHVQEAMRTLRKLSAAIEENHSRVSEMLTGLDRIRTVHEAIRSISEQTSLIALNATIEAAHAGHHGRGFAVIADEVRRLAEQAKDALRHSANNFANIRAQVDALAAIGAEAQSASHVATTALREFESFFAATRDEVAHMASDAKHTRGEADRAFHHLADAERGVRRAQASMRDAADDLVSLMAENAATRQQVDKLTQVASHLRETADELSGEVAEFESFVPTSAPAVDAEDLEALKRELALASSRLRAADLERESVQWILLELKTKHNLGSIWLNRADGSFVFSDPPAGLLNASQRAWFQAALAGESYISAPYLSAQSRRRCITVSVPIVHDQKVVGCIGADVYI</sequence>
<dbReference type="InterPro" id="IPR029151">
    <property type="entry name" value="Sensor-like_sf"/>
</dbReference>
<dbReference type="AlphaFoldDB" id="F8IEJ6"/>
<feature type="domain" description="Methyl-accepting transducer" evidence="4">
    <location>
        <begin position="59"/>
        <end position="299"/>
    </location>
</feature>
<dbReference type="SMART" id="SM00283">
    <property type="entry name" value="MA"/>
    <property type="match status" value="1"/>
</dbReference>
<dbReference type="PANTHER" id="PTHR32089:SF112">
    <property type="entry name" value="LYSOZYME-LIKE PROTEIN-RELATED"/>
    <property type="match status" value="1"/>
</dbReference>
<dbReference type="PROSITE" id="PS50111">
    <property type="entry name" value="CHEMOTAXIS_TRANSDUC_2"/>
    <property type="match status" value="1"/>
</dbReference>
<dbReference type="SUPFAM" id="SSF103190">
    <property type="entry name" value="Sensory domain-like"/>
    <property type="match status" value="1"/>
</dbReference>
<evidence type="ECO:0000313" key="6">
    <source>
        <dbReference type="Proteomes" id="UP000000292"/>
    </source>
</evidence>
<dbReference type="Proteomes" id="UP000000292">
    <property type="component" value="Chromosome"/>
</dbReference>
<evidence type="ECO:0000313" key="5">
    <source>
        <dbReference type="EMBL" id="AEJ42710.1"/>
    </source>
</evidence>
<dbReference type="Pfam" id="PF00015">
    <property type="entry name" value="MCPsignal"/>
    <property type="match status" value="1"/>
</dbReference>
<dbReference type="EMBL" id="CP002902">
    <property type="protein sequence ID" value="AEJ42710.1"/>
    <property type="molecule type" value="Genomic_DNA"/>
</dbReference>
<evidence type="ECO:0000256" key="3">
    <source>
        <dbReference type="SAM" id="Coils"/>
    </source>
</evidence>
<feature type="coiled-coil region" evidence="3">
    <location>
        <begin position="284"/>
        <end position="379"/>
    </location>
</feature>
<feature type="coiled-coil region" evidence="3">
    <location>
        <begin position="102"/>
        <end position="147"/>
    </location>
</feature>
<accession>F8IEJ6</accession>
<name>F8IEJ6_ALIAT</name>
<gene>
    <name evidence="5" type="ordered locus">TC41_0752</name>
</gene>
<dbReference type="Gene3D" id="1.10.287.950">
    <property type="entry name" value="Methyl-accepting chemotaxis protein"/>
    <property type="match status" value="1"/>
</dbReference>
<organism evidence="5 6">
    <name type="scientific">Alicyclobacillus acidocaldarius (strain Tc-4-1)</name>
    <name type="common">Bacillus acidocaldarius</name>
    <dbReference type="NCBI Taxonomy" id="1048834"/>
    <lineage>
        <taxon>Bacteria</taxon>
        <taxon>Bacillati</taxon>
        <taxon>Bacillota</taxon>
        <taxon>Bacilli</taxon>
        <taxon>Bacillales</taxon>
        <taxon>Alicyclobacillaceae</taxon>
        <taxon>Alicyclobacillus</taxon>
    </lineage>
</organism>
<evidence type="ECO:0000259" key="4">
    <source>
        <dbReference type="PROSITE" id="PS50111"/>
    </source>
</evidence>
<reference evidence="5 6" key="1">
    <citation type="journal article" date="2011" name="J. Bacteriol.">
        <title>Complete Genome Sequence of Alicyclobacillus acidocaldarius Strain Tc-4-1.</title>
        <authorList>
            <person name="Chen Y."/>
            <person name="He Y."/>
            <person name="Zhang B."/>
            <person name="Yang J."/>
            <person name="Li W."/>
            <person name="Dong Z."/>
            <person name="Hu S."/>
        </authorList>
    </citation>
    <scope>NUCLEOTIDE SEQUENCE [LARGE SCALE GENOMIC DNA]</scope>
    <source>
        <strain evidence="5 6">Tc-4-1</strain>
    </source>
</reference>
<dbReference type="SUPFAM" id="SSF58104">
    <property type="entry name" value="Methyl-accepting chemotaxis protein (MCP) signaling domain"/>
    <property type="match status" value="1"/>
</dbReference>
<dbReference type="HOGENOM" id="CLU_000445_107_18_9"/>
<dbReference type="STRING" id="1048834.TC41_0752"/>
<dbReference type="GO" id="GO:0016020">
    <property type="term" value="C:membrane"/>
    <property type="evidence" value="ECO:0007669"/>
    <property type="project" value="InterPro"/>
</dbReference>
<reference evidence="6" key="2">
    <citation type="submission" date="2011-06" db="EMBL/GenBank/DDBJ databases">
        <title>The complete genome sequence of Alicyclobacillus acidocaldarius sp. Tc-4-1.</title>
        <authorList>
            <person name="Chen Y."/>
            <person name="He Y."/>
            <person name="Dong Z."/>
            <person name="Hu S."/>
        </authorList>
    </citation>
    <scope>NUCLEOTIDE SEQUENCE [LARGE SCALE GENOMIC DNA]</scope>
    <source>
        <strain evidence="6">Tc-4-1</strain>
    </source>
</reference>
<evidence type="ECO:0000256" key="2">
    <source>
        <dbReference type="PROSITE-ProRule" id="PRU00284"/>
    </source>
</evidence>
<keyword evidence="3" id="KW-0175">Coiled coil</keyword>